<dbReference type="Proteomes" id="UP000198384">
    <property type="component" value="Unassembled WGS sequence"/>
</dbReference>
<dbReference type="PANTHER" id="PTHR41368:SF1">
    <property type="entry name" value="PROTEIN YGHO"/>
    <property type="match status" value="1"/>
</dbReference>
<organism evidence="1 2">
    <name type="scientific">Lutibacter agarilyticus</name>
    <dbReference type="NCBI Taxonomy" id="1109740"/>
    <lineage>
        <taxon>Bacteria</taxon>
        <taxon>Pseudomonadati</taxon>
        <taxon>Bacteroidota</taxon>
        <taxon>Flavobacteriia</taxon>
        <taxon>Flavobacteriales</taxon>
        <taxon>Flavobacteriaceae</taxon>
        <taxon>Lutibacter</taxon>
    </lineage>
</organism>
<proteinExistence type="predicted"/>
<dbReference type="InterPro" id="IPR039968">
    <property type="entry name" value="BcerS-like"/>
</dbReference>
<evidence type="ECO:0008006" key="3">
    <source>
        <dbReference type="Google" id="ProtNLM"/>
    </source>
</evidence>
<dbReference type="InterPro" id="IPR016181">
    <property type="entry name" value="Acyl_CoA_acyltransferase"/>
</dbReference>
<dbReference type="PANTHER" id="PTHR41368">
    <property type="entry name" value="PROTEIN YGHO"/>
    <property type="match status" value="1"/>
</dbReference>
<accession>A0A238WZP0</accession>
<keyword evidence="2" id="KW-1185">Reference proteome</keyword>
<dbReference type="OrthoDB" id="9806005at2"/>
<dbReference type="SUPFAM" id="SSF55729">
    <property type="entry name" value="Acyl-CoA N-acyltransferases (Nat)"/>
    <property type="match status" value="1"/>
</dbReference>
<sequence>MITIKEIVDKKEMKAFVKFPFKLYKDNPYWVPPLINGQLEAFDKTINPVFENATARFFVAIKNNEIVGRIVIIINNFDLKEDVNKVRFGWLDFIDDKEVSKLLLKKAEEIGKEHHLEYMEGPMGFSNLDEVGFLTEGYNHIGTMASWYNYPYYIDHLKELGFNVEKEYVENKFSFKNVENKKLERVSAMVEKRYGFKPLNFTRTKDVMPYVDEMFDVFNESYVSLESFVPISPAQKAYFRKKYIQFINPEYIKFVTDKDDKLIAFAITMPSFSKALQKAKGEIFPFGWYHLLKAKNSSKDMLFFLIGTVPKHHNKGVPSIIFNEFYKTFNKLKVENCFRTPELANNTAVSALWSGFGQETYKRRCTFRKDF</sequence>
<dbReference type="RefSeq" id="WP_089381346.1">
    <property type="nucleotide sequence ID" value="NZ_FZNT01000004.1"/>
</dbReference>
<evidence type="ECO:0000313" key="1">
    <source>
        <dbReference type="EMBL" id="SNR52036.1"/>
    </source>
</evidence>
<evidence type="ECO:0000313" key="2">
    <source>
        <dbReference type="Proteomes" id="UP000198384"/>
    </source>
</evidence>
<name>A0A238WZP0_9FLAO</name>
<dbReference type="EMBL" id="FZNT01000004">
    <property type="protein sequence ID" value="SNR52036.1"/>
    <property type="molecule type" value="Genomic_DNA"/>
</dbReference>
<gene>
    <name evidence="1" type="ORF">SAMN06265371_104236</name>
</gene>
<reference evidence="1 2" key="1">
    <citation type="submission" date="2017-06" db="EMBL/GenBank/DDBJ databases">
        <authorList>
            <person name="Kim H.J."/>
            <person name="Triplett B.A."/>
        </authorList>
    </citation>
    <scope>NUCLEOTIDE SEQUENCE [LARGE SCALE GENOMIC DNA]</scope>
    <source>
        <strain evidence="1 2">DSM 29150</strain>
    </source>
</reference>
<protein>
    <recommendedName>
        <fullName evidence="3">N-acetyltransferase domain-containing protein</fullName>
    </recommendedName>
</protein>
<dbReference type="AlphaFoldDB" id="A0A238WZP0"/>